<organism evidence="1 2">
    <name type="scientific">Cyclobacterium qasimii</name>
    <dbReference type="NCBI Taxonomy" id="1350429"/>
    <lineage>
        <taxon>Bacteria</taxon>
        <taxon>Pseudomonadati</taxon>
        <taxon>Bacteroidota</taxon>
        <taxon>Cytophagia</taxon>
        <taxon>Cytophagales</taxon>
        <taxon>Cyclobacteriaceae</taxon>
        <taxon>Cyclobacterium</taxon>
    </lineage>
</organism>
<dbReference type="SUPFAM" id="SSF52833">
    <property type="entry name" value="Thioredoxin-like"/>
    <property type="match status" value="1"/>
</dbReference>
<dbReference type="Gene3D" id="3.40.30.10">
    <property type="entry name" value="Glutaredoxin"/>
    <property type="match status" value="1"/>
</dbReference>
<evidence type="ECO:0000313" key="1">
    <source>
        <dbReference type="EMBL" id="GEO20908.1"/>
    </source>
</evidence>
<reference evidence="1 2" key="1">
    <citation type="submission" date="2019-07" db="EMBL/GenBank/DDBJ databases">
        <title>Whole genome shotgun sequence of Cyclobacterium qasimii NBRC 106168.</title>
        <authorList>
            <person name="Hosoyama A."/>
            <person name="Uohara A."/>
            <person name="Ohji S."/>
            <person name="Ichikawa N."/>
        </authorList>
    </citation>
    <scope>NUCLEOTIDE SEQUENCE [LARGE SCALE GENOMIC DNA]</scope>
    <source>
        <strain evidence="1 2">NBRC 106168</strain>
    </source>
</reference>
<dbReference type="Proteomes" id="UP000321301">
    <property type="component" value="Unassembled WGS sequence"/>
</dbReference>
<protein>
    <recommendedName>
        <fullName evidence="3">Alkyl hydroperoxide reductase subunit C/ Thiol specific antioxidant domain-containing protein</fullName>
    </recommendedName>
</protein>
<keyword evidence="2" id="KW-1185">Reference proteome</keyword>
<dbReference type="EMBL" id="BJYV01000004">
    <property type="protein sequence ID" value="GEO20908.1"/>
    <property type="molecule type" value="Genomic_DNA"/>
</dbReference>
<dbReference type="RefSeq" id="WP_146947427.1">
    <property type="nucleotide sequence ID" value="NZ_BJYV01000004.1"/>
</dbReference>
<proteinExistence type="predicted"/>
<gene>
    <name evidence="1" type="ORF">CQA01_14420</name>
</gene>
<accession>A0A512C9M7</accession>
<dbReference type="AlphaFoldDB" id="A0A512C9M7"/>
<evidence type="ECO:0000313" key="2">
    <source>
        <dbReference type="Proteomes" id="UP000321301"/>
    </source>
</evidence>
<evidence type="ECO:0008006" key="3">
    <source>
        <dbReference type="Google" id="ProtNLM"/>
    </source>
</evidence>
<comment type="caution">
    <text evidence="1">The sequence shown here is derived from an EMBL/GenBank/DDBJ whole genome shotgun (WGS) entry which is preliminary data.</text>
</comment>
<sequence>MKTNPITNSLGSKNIAFPNVIVKTRYGNVNLKSIIENKRIIICTNPSELIPKTKEGRNRFELALKQLKKLNFHLIGFNKNTFEEHLFSVNWLNSHMEDFLVFPIYYLPKNEVKKNLEEMLSKEILIDNPIYFIDKSGITQYILNGDDIKSKNLESIVELASKMVLSDQNFANSINSLEN</sequence>
<name>A0A512C9M7_9BACT</name>
<dbReference type="InterPro" id="IPR036249">
    <property type="entry name" value="Thioredoxin-like_sf"/>
</dbReference>